<accession>A0AAD7AK70</accession>
<name>A0AAD7AK70_9AGAR</name>
<evidence type="ECO:0000313" key="3">
    <source>
        <dbReference type="Proteomes" id="UP001218218"/>
    </source>
</evidence>
<proteinExistence type="predicted"/>
<feature type="region of interest" description="Disordered" evidence="1">
    <location>
        <begin position="157"/>
        <end position="184"/>
    </location>
</feature>
<keyword evidence="3" id="KW-1185">Reference proteome</keyword>
<evidence type="ECO:0000313" key="2">
    <source>
        <dbReference type="EMBL" id="KAJ7361108.1"/>
    </source>
</evidence>
<gene>
    <name evidence="2" type="ORF">DFH08DRAFT_931319</name>
</gene>
<dbReference type="Proteomes" id="UP001218218">
    <property type="component" value="Unassembled WGS sequence"/>
</dbReference>
<reference evidence="2" key="1">
    <citation type="submission" date="2023-03" db="EMBL/GenBank/DDBJ databases">
        <title>Massive genome expansion in bonnet fungi (Mycena s.s.) driven by repeated elements and novel gene families across ecological guilds.</title>
        <authorList>
            <consortium name="Lawrence Berkeley National Laboratory"/>
            <person name="Harder C.B."/>
            <person name="Miyauchi S."/>
            <person name="Viragh M."/>
            <person name="Kuo A."/>
            <person name="Thoen E."/>
            <person name="Andreopoulos B."/>
            <person name="Lu D."/>
            <person name="Skrede I."/>
            <person name="Drula E."/>
            <person name="Henrissat B."/>
            <person name="Morin E."/>
            <person name="Kohler A."/>
            <person name="Barry K."/>
            <person name="LaButti K."/>
            <person name="Morin E."/>
            <person name="Salamov A."/>
            <person name="Lipzen A."/>
            <person name="Mereny Z."/>
            <person name="Hegedus B."/>
            <person name="Baldrian P."/>
            <person name="Stursova M."/>
            <person name="Weitz H."/>
            <person name="Taylor A."/>
            <person name="Grigoriev I.V."/>
            <person name="Nagy L.G."/>
            <person name="Martin F."/>
            <person name="Kauserud H."/>
        </authorList>
    </citation>
    <scope>NUCLEOTIDE SEQUENCE</scope>
    <source>
        <strain evidence="2">CBHHK002</strain>
    </source>
</reference>
<protein>
    <submittedName>
        <fullName evidence="2">Uncharacterized protein</fullName>
    </submittedName>
</protein>
<sequence>MLEFRTNGKTNRAEKGFSVRYSRAVNLVRRVGEGCRNRTVYTLIGVRVIVIGAVVGAAEKSREVLDLELVRVVTTVQVGIEIEGFGTLIGVRVVLEAVRGNERMIIRKRGSGEYAGVAGIPMNRNSGESEAGVGVGCCPRFSLVWVSAFSIPGTPEYSTSGCEGKQEHEFKGPTKGGREGGTVTDKTRPEIMVIAHPLIGLGVPQVAEIPSAVGGHASPCNREYVPVRQPGVGGGGGVLVFLCAVRISRVVVLKNRIAPETQRGLATKKEVDQGRAGPACERSDDLRAGLHLGR</sequence>
<comment type="caution">
    <text evidence="2">The sequence shown here is derived from an EMBL/GenBank/DDBJ whole genome shotgun (WGS) entry which is preliminary data.</text>
</comment>
<dbReference type="EMBL" id="JARIHO010000005">
    <property type="protein sequence ID" value="KAJ7361108.1"/>
    <property type="molecule type" value="Genomic_DNA"/>
</dbReference>
<evidence type="ECO:0000256" key="1">
    <source>
        <dbReference type="SAM" id="MobiDB-lite"/>
    </source>
</evidence>
<organism evidence="2 3">
    <name type="scientific">Mycena albidolilacea</name>
    <dbReference type="NCBI Taxonomy" id="1033008"/>
    <lineage>
        <taxon>Eukaryota</taxon>
        <taxon>Fungi</taxon>
        <taxon>Dikarya</taxon>
        <taxon>Basidiomycota</taxon>
        <taxon>Agaricomycotina</taxon>
        <taxon>Agaricomycetes</taxon>
        <taxon>Agaricomycetidae</taxon>
        <taxon>Agaricales</taxon>
        <taxon>Marasmiineae</taxon>
        <taxon>Mycenaceae</taxon>
        <taxon>Mycena</taxon>
    </lineage>
</organism>
<feature type="compositionally biased region" description="Basic and acidic residues" evidence="1">
    <location>
        <begin position="164"/>
        <end position="178"/>
    </location>
</feature>
<dbReference type="AlphaFoldDB" id="A0AAD7AK70"/>